<name>A0AAW2EZ08_9HYME</name>
<gene>
    <name evidence="3" type="ORF">PUN28_015784</name>
    <name evidence="2" type="ORF">PUN28_020942</name>
</gene>
<evidence type="ECO:0000259" key="1">
    <source>
        <dbReference type="PROSITE" id="PS50878"/>
    </source>
</evidence>
<proteinExistence type="predicted"/>
<organism evidence="3 4">
    <name type="scientific">Cardiocondyla obscurior</name>
    <dbReference type="NCBI Taxonomy" id="286306"/>
    <lineage>
        <taxon>Eukaryota</taxon>
        <taxon>Metazoa</taxon>
        <taxon>Ecdysozoa</taxon>
        <taxon>Arthropoda</taxon>
        <taxon>Hexapoda</taxon>
        <taxon>Insecta</taxon>
        <taxon>Pterygota</taxon>
        <taxon>Neoptera</taxon>
        <taxon>Endopterygota</taxon>
        <taxon>Hymenoptera</taxon>
        <taxon>Apocrita</taxon>
        <taxon>Aculeata</taxon>
        <taxon>Formicoidea</taxon>
        <taxon>Formicidae</taxon>
        <taxon>Myrmicinae</taxon>
        <taxon>Cardiocondyla</taxon>
    </lineage>
</organism>
<sequence>MLYLLFTADIPRRNSVTIATFADDTAILSANNCLAKATENLQSTLDDISEWTKRWKIKINELKSVHVIYTLKKTQYQPVVINQRVVPRNNSARYLGMILDARLTWKDHIRIKCTEIKLKQRKMYWLIGRNSQLAIDNKLLLYNQILKPIWTYGAALWGCASQTNRKKIQTTQNQILRIIVDAPWYVRNDIIHADLGVPTVNKVIQEIARKHENRLHNHPNEEAIQLLDNSEALRRLKRVKPYDLLI</sequence>
<feature type="domain" description="Reverse transcriptase" evidence="1">
    <location>
        <begin position="1"/>
        <end position="99"/>
    </location>
</feature>
<evidence type="ECO:0000313" key="3">
    <source>
        <dbReference type="EMBL" id="KAL0107446.1"/>
    </source>
</evidence>
<keyword evidence="4" id="KW-1185">Reference proteome</keyword>
<dbReference type="InterPro" id="IPR000477">
    <property type="entry name" value="RT_dom"/>
</dbReference>
<dbReference type="PANTHER" id="PTHR33332">
    <property type="entry name" value="REVERSE TRANSCRIPTASE DOMAIN-CONTAINING PROTEIN"/>
    <property type="match status" value="1"/>
</dbReference>
<dbReference type="Proteomes" id="UP001430953">
    <property type="component" value="Unassembled WGS sequence"/>
</dbReference>
<dbReference type="EMBL" id="JADYXP020000036">
    <property type="protein sequence ID" value="KAL0098782.1"/>
    <property type="molecule type" value="Genomic_DNA"/>
</dbReference>
<reference evidence="3 4" key="1">
    <citation type="submission" date="2023-03" db="EMBL/GenBank/DDBJ databases">
        <title>High recombination rates correlate with genetic variation in Cardiocondyla obscurior ants.</title>
        <authorList>
            <person name="Errbii M."/>
        </authorList>
    </citation>
    <scope>NUCLEOTIDE SEQUENCE [LARGE SCALE GENOMIC DNA]</scope>
    <source>
        <strain evidence="3">Alpha-2009</strain>
        <tissue evidence="3">Whole body</tissue>
    </source>
</reference>
<dbReference type="EMBL" id="JADYXP020000017">
    <property type="protein sequence ID" value="KAL0107446.1"/>
    <property type="molecule type" value="Genomic_DNA"/>
</dbReference>
<dbReference type="Pfam" id="PF00078">
    <property type="entry name" value="RVT_1"/>
    <property type="match status" value="1"/>
</dbReference>
<dbReference type="AlphaFoldDB" id="A0AAW2EZ08"/>
<dbReference type="PROSITE" id="PS50878">
    <property type="entry name" value="RT_POL"/>
    <property type="match status" value="1"/>
</dbReference>
<evidence type="ECO:0000313" key="2">
    <source>
        <dbReference type="EMBL" id="KAL0098782.1"/>
    </source>
</evidence>
<accession>A0AAW2EZ08</accession>
<protein>
    <recommendedName>
        <fullName evidence="1">Reverse transcriptase domain-containing protein</fullName>
    </recommendedName>
</protein>
<comment type="caution">
    <text evidence="3">The sequence shown here is derived from an EMBL/GenBank/DDBJ whole genome shotgun (WGS) entry which is preliminary data.</text>
</comment>
<evidence type="ECO:0000313" key="4">
    <source>
        <dbReference type="Proteomes" id="UP001430953"/>
    </source>
</evidence>